<reference evidence="2" key="3">
    <citation type="submission" date="2015-04" db="UniProtKB">
        <authorList>
            <consortium name="EnsemblPlants"/>
        </authorList>
    </citation>
    <scope>IDENTIFICATION</scope>
    <source>
        <strain evidence="2">cv. Jemalong A17</strain>
    </source>
</reference>
<evidence type="ECO:0000313" key="1">
    <source>
        <dbReference type="EMBL" id="AES71080.1"/>
    </source>
</evidence>
<organism evidence="1 3">
    <name type="scientific">Medicago truncatula</name>
    <name type="common">Barrel medic</name>
    <name type="synonym">Medicago tribuloides</name>
    <dbReference type="NCBI Taxonomy" id="3880"/>
    <lineage>
        <taxon>Eukaryota</taxon>
        <taxon>Viridiplantae</taxon>
        <taxon>Streptophyta</taxon>
        <taxon>Embryophyta</taxon>
        <taxon>Tracheophyta</taxon>
        <taxon>Spermatophyta</taxon>
        <taxon>Magnoliopsida</taxon>
        <taxon>eudicotyledons</taxon>
        <taxon>Gunneridae</taxon>
        <taxon>Pentapetalae</taxon>
        <taxon>rosids</taxon>
        <taxon>fabids</taxon>
        <taxon>Fabales</taxon>
        <taxon>Fabaceae</taxon>
        <taxon>Papilionoideae</taxon>
        <taxon>50 kb inversion clade</taxon>
        <taxon>NPAAA clade</taxon>
        <taxon>Hologalegina</taxon>
        <taxon>IRL clade</taxon>
        <taxon>Trifolieae</taxon>
        <taxon>Medicago</taxon>
    </lineage>
</organism>
<dbReference type="Proteomes" id="UP000002051">
    <property type="component" value="Chromosome 3"/>
</dbReference>
<reference evidence="1 3" key="1">
    <citation type="journal article" date="2011" name="Nature">
        <title>The Medicago genome provides insight into the evolution of rhizobial symbioses.</title>
        <authorList>
            <person name="Young N.D."/>
            <person name="Debelle F."/>
            <person name="Oldroyd G.E."/>
            <person name="Geurts R."/>
            <person name="Cannon S.B."/>
            <person name="Udvardi M.K."/>
            <person name="Benedito V.A."/>
            <person name="Mayer K.F."/>
            <person name="Gouzy J."/>
            <person name="Schoof H."/>
            <person name="Van de Peer Y."/>
            <person name="Proost S."/>
            <person name="Cook D.R."/>
            <person name="Meyers B.C."/>
            <person name="Spannagl M."/>
            <person name="Cheung F."/>
            <person name="De Mita S."/>
            <person name="Krishnakumar V."/>
            <person name="Gundlach H."/>
            <person name="Zhou S."/>
            <person name="Mudge J."/>
            <person name="Bharti A.K."/>
            <person name="Murray J.D."/>
            <person name="Naoumkina M.A."/>
            <person name="Rosen B."/>
            <person name="Silverstein K.A."/>
            <person name="Tang H."/>
            <person name="Rombauts S."/>
            <person name="Zhao P.X."/>
            <person name="Zhou P."/>
            <person name="Barbe V."/>
            <person name="Bardou P."/>
            <person name="Bechner M."/>
            <person name="Bellec A."/>
            <person name="Berger A."/>
            <person name="Berges H."/>
            <person name="Bidwell S."/>
            <person name="Bisseling T."/>
            <person name="Choisne N."/>
            <person name="Couloux A."/>
            <person name="Denny R."/>
            <person name="Deshpande S."/>
            <person name="Dai X."/>
            <person name="Doyle J.J."/>
            <person name="Dudez A.M."/>
            <person name="Farmer A.D."/>
            <person name="Fouteau S."/>
            <person name="Franken C."/>
            <person name="Gibelin C."/>
            <person name="Gish J."/>
            <person name="Goldstein S."/>
            <person name="Gonzalez A.J."/>
            <person name="Green P.J."/>
            <person name="Hallab A."/>
            <person name="Hartog M."/>
            <person name="Hua A."/>
            <person name="Humphray S.J."/>
            <person name="Jeong D.H."/>
            <person name="Jing Y."/>
            <person name="Jocker A."/>
            <person name="Kenton S.M."/>
            <person name="Kim D.J."/>
            <person name="Klee K."/>
            <person name="Lai H."/>
            <person name="Lang C."/>
            <person name="Lin S."/>
            <person name="Macmil S.L."/>
            <person name="Magdelenat G."/>
            <person name="Matthews L."/>
            <person name="McCorrison J."/>
            <person name="Monaghan E.L."/>
            <person name="Mun J.H."/>
            <person name="Najar F.Z."/>
            <person name="Nicholson C."/>
            <person name="Noirot C."/>
            <person name="O'Bleness M."/>
            <person name="Paule C.R."/>
            <person name="Poulain J."/>
            <person name="Prion F."/>
            <person name="Qin B."/>
            <person name="Qu C."/>
            <person name="Retzel E.F."/>
            <person name="Riddle C."/>
            <person name="Sallet E."/>
            <person name="Samain S."/>
            <person name="Samson N."/>
            <person name="Sanders I."/>
            <person name="Saurat O."/>
            <person name="Scarpelli C."/>
            <person name="Schiex T."/>
            <person name="Segurens B."/>
            <person name="Severin A.J."/>
            <person name="Sherrier D.J."/>
            <person name="Shi R."/>
            <person name="Sims S."/>
            <person name="Singer S.R."/>
            <person name="Sinharoy S."/>
            <person name="Sterck L."/>
            <person name="Viollet A."/>
            <person name="Wang B.B."/>
            <person name="Wang K."/>
            <person name="Wang M."/>
            <person name="Wang X."/>
            <person name="Warfsmann J."/>
            <person name="Weissenbach J."/>
            <person name="White D.D."/>
            <person name="White J.D."/>
            <person name="Wiley G.B."/>
            <person name="Wincker P."/>
            <person name="Xing Y."/>
            <person name="Yang L."/>
            <person name="Yao Z."/>
            <person name="Ying F."/>
            <person name="Zhai J."/>
            <person name="Zhou L."/>
            <person name="Zuber A."/>
            <person name="Denarie J."/>
            <person name="Dixon R.A."/>
            <person name="May G.D."/>
            <person name="Schwartz D.C."/>
            <person name="Rogers J."/>
            <person name="Quetier F."/>
            <person name="Town C.D."/>
            <person name="Roe B.A."/>
        </authorList>
    </citation>
    <scope>NUCLEOTIDE SEQUENCE [LARGE SCALE GENOMIC DNA]</scope>
    <source>
        <strain evidence="1">A17</strain>
        <strain evidence="2 3">cv. Jemalong A17</strain>
    </source>
</reference>
<keyword evidence="1" id="KW-0812">Transmembrane</keyword>
<dbReference type="EnsemblPlants" id="AES71080">
    <property type="protein sequence ID" value="AES71080"/>
    <property type="gene ID" value="MTR_3g069860"/>
</dbReference>
<sequence length="69" mass="7876">MEFNKDFKDNTMWKNNIPSSKIKAWKKTTQRTKKNDIFFAISCLVHPGCASIHMGVTAGKISLSLALWF</sequence>
<dbReference type="HOGENOM" id="CLU_2779644_0_0_1"/>
<protein>
    <submittedName>
        <fullName evidence="1">Transmembrane protein, putative</fullName>
    </submittedName>
</protein>
<dbReference type="EMBL" id="CM001219">
    <property type="protein sequence ID" value="AES71080.1"/>
    <property type="molecule type" value="Genomic_DNA"/>
</dbReference>
<dbReference type="AlphaFoldDB" id="G7JAL6"/>
<keyword evidence="1" id="KW-0472">Membrane</keyword>
<evidence type="ECO:0000313" key="2">
    <source>
        <dbReference type="EnsemblPlants" id="AES71080"/>
    </source>
</evidence>
<proteinExistence type="predicted"/>
<accession>G7JAL6</accession>
<gene>
    <name evidence="1" type="ordered locus">MTR_3g069860</name>
</gene>
<evidence type="ECO:0000313" key="3">
    <source>
        <dbReference type="Proteomes" id="UP000002051"/>
    </source>
</evidence>
<keyword evidence="3" id="KW-1185">Reference proteome</keyword>
<name>G7JAL6_MEDTR</name>
<dbReference type="PaxDb" id="3880-AES71080"/>
<reference evidence="1 3" key="2">
    <citation type="journal article" date="2014" name="BMC Genomics">
        <title>An improved genome release (version Mt4.0) for the model legume Medicago truncatula.</title>
        <authorList>
            <person name="Tang H."/>
            <person name="Krishnakumar V."/>
            <person name="Bidwell S."/>
            <person name="Rosen B."/>
            <person name="Chan A."/>
            <person name="Zhou S."/>
            <person name="Gentzbittel L."/>
            <person name="Childs K.L."/>
            <person name="Yandell M."/>
            <person name="Gundlach H."/>
            <person name="Mayer K.F."/>
            <person name="Schwartz D.C."/>
            <person name="Town C.D."/>
        </authorList>
    </citation>
    <scope>GENOME REANNOTATION</scope>
    <source>
        <strain evidence="2 3">cv. Jemalong A17</strain>
    </source>
</reference>